<evidence type="ECO:0000313" key="1">
    <source>
        <dbReference type="EMBL" id="PZO88870.1"/>
    </source>
</evidence>
<dbReference type="AlphaFoldDB" id="A0A2W5A2T3"/>
<evidence type="ECO:0000313" key="2">
    <source>
        <dbReference type="Proteomes" id="UP000249066"/>
    </source>
</evidence>
<proteinExistence type="predicted"/>
<name>A0A2W5A2T3_9SPHN</name>
<reference evidence="1 2" key="1">
    <citation type="submission" date="2017-08" db="EMBL/GenBank/DDBJ databases">
        <title>Infants hospitalized years apart are colonized by the same room-sourced microbial strains.</title>
        <authorList>
            <person name="Brooks B."/>
            <person name="Olm M.R."/>
            <person name="Firek B.A."/>
            <person name="Baker R."/>
            <person name="Thomas B.C."/>
            <person name="Morowitz M.J."/>
            <person name="Banfield J.F."/>
        </authorList>
    </citation>
    <scope>NUCLEOTIDE SEQUENCE [LARGE SCALE GENOMIC DNA]</scope>
    <source>
        <strain evidence="1">S2_018_000_R2_101</strain>
    </source>
</reference>
<sequence length="107" mass="11121">MALTACGKQGDDPRRAALDDRIVCATAGSDDFTRACTLERRLGARGLELTLGNPDGGFHRLLVARDGRGVVAADGAEQAVVSIAGDKEIQVAIGGDRYVLPATIKGQ</sequence>
<gene>
    <name evidence="1" type="ORF">DI623_11845</name>
</gene>
<accession>A0A2W5A2T3</accession>
<organism evidence="1 2">
    <name type="scientific">Sphingomonas sanxanigenens</name>
    <dbReference type="NCBI Taxonomy" id="397260"/>
    <lineage>
        <taxon>Bacteria</taxon>
        <taxon>Pseudomonadati</taxon>
        <taxon>Pseudomonadota</taxon>
        <taxon>Alphaproteobacteria</taxon>
        <taxon>Sphingomonadales</taxon>
        <taxon>Sphingomonadaceae</taxon>
        <taxon>Sphingomonas</taxon>
    </lineage>
</organism>
<comment type="caution">
    <text evidence="1">The sequence shown here is derived from an EMBL/GenBank/DDBJ whole genome shotgun (WGS) entry which is preliminary data.</text>
</comment>
<dbReference type="EMBL" id="QFNN01000079">
    <property type="protein sequence ID" value="PZO88870.1"/>
    <property type="molecule type" value="Genomic_DNA"/>
</dbReference>
<protein>
    <submittedName>
        <fullName evidence="1">Uncharacterized protein</fullName>
    </submittedName>
</protein>
<dbReference type="Proteomes" id="UP000249066">
    <property type="component" value="Unassembled WGS sequence"/>
</dbReference>